<evidence type="ECO:0000313" key="2">
    <source>
        <dbReference type="Proteomes" id="UP000217790"/>
    </source>
</evidence>
<dbReference type="OrthoDB" id="3061725at2759"/>
<dbReference type="EMBL" id="KZ293673">
    <property type="protein sequence ID" value="PBK88308.1"/>
    <property type="molecule type" value="Genomic_DNA"/>
</dbReference>
<accession>A0A2H3DBR4</accession>
<keyword evidence="2" id="KW-1185">Reference proteome</keyword>
<reference evidence="2" key="1">
    <citation type="journal article" date="2017" name="Nat. Ecol. Evol.">
        <title>Genome expansion and lineage-specific genetic innovations in the forest pathogenic fungi Armillaria.</title>
        <authorList>
            <person name="Sipos G."/>
            <person name="Prasanna A.N."/>
            <person name="Walter M.C."/>
            <person name="O'Connor E."/>
            <person name="Balint B."/>
            <person name="Krizsan K."/>
            <person name="Kiss B."/>
            <person name="Hess J."/>
            <person name="Varga T."/>
            <person name="Slot J."/>
            <person name="Riley R."/>
            <person name="Boka B."/>
            <person name="Rigling D."/>
            <person name="Barry K."/>
            <person name="Lee J."/>
            <person name="Mihaltcheva S."/>
            <person name="LaButti K."/>
            <person name="Lipzen A."/>
            <person name="Waldron R."/>
            <person name="Moloney N.M."/>
            <person name="Sperisen C."/>
            <person name="Kredics L."/>
            <person name="Vagvoelgyi C."/>
            <person name="Patrignani A."/>
            <person name="Fitzpatrick D."/>
            <person name="Nagy I."/>
            <person name="Doyle S."/>
            <person name="Anderson J.B."/>
            <person name="Grigoriev I.V."/>
            <person name="Gueldener U."/>
            <person name="Muensterkoetter M."/>
            <person name="Nagy L.G."/>
        </authorList>
    </citation>
    <scope>NUCLEOTIDE SEQUENCE [LARGE SCALE GENOMIC DNA]</scope>
    <source>
        <strain evidence="2">Ar21-2</strain>
    </source>
</reference>
<dbReference type="InParanoid" id="A0A2H3DBR4"/>
<protein>
    <submittedName>
        <fullName evidence="1">Uncharacterized protein</fullName>
    </submittedName>
</protein>
<name>A0A2H3DBR4_ARMGA</name>
<dbReference type="STRING" id="47427.A0A2H3DBR4"/>
<dbReference type="OMA" id="EYQADTP"/>
<proteinExistence type="predicted"/>
<gene>
    <name evidence="1" type="ORF">ARMGADRAFT_1033995</name>
</gene>
<dbReference type="Proteomes" id="UP000217790">
    <property type="component" value="Unassembled WGS sequence"/>
</dbReference>
<evidence type="ECO:0000313" key="1">
    <source>
        <dbReference type="EMBL" id="PBK88308.1"/>
    </source>
</evidence>
<sequence>MPKDDNFPITILWREYELGSRGEEEEEEDSHSVLMREQFYALNFLLEAQDVADNRFDHDPSAKQRRFQLKKGLYEKIETLINEFQGYLQKASTLVPGWQRCYQINPRNMLMSLLKGSRDIPTLNANWKALQEKMTRGHKFMVKYTSEYQADTPVPLLPVSIALGLH</sequence>
<dbReference type="AlphaFoldDB" id="A0A2H3DBR4"/>
<organism evidence="1 2">
    <name type="scientific">Armillaria gallica</name>
    <name type="common">Bulbous honey fungus</name>
    <name type="synonym">Armillaria bulbosa</name>
    <dbReference type="NCBI Taxonomy" id="47427"/>
    <lineage>
        <taxon>Eukaryota</taxon>
        <taxon>Fungi</taxon>
        <taxon>Dikarya</taxon>
        <taxon>Basidiomycota</taxon>
        <taxon>Agaricomycotina</taxon>
        <taxon>Agaricomycetes</taxon>
        <taxon>Agaricomycetidae</taxon>
        <taxon>Agaricales</taxon>
        <taxon>Marasmiineae</taxon>
        <taxon>Physalacriaceae</taxon>
        <taxon>Armillaria</taxon>
    </lineage>
</organism>